<dbReference type="InterPro" id="IPR036291">
    <property type="entry name" value="NAD(P)-bd_dom_sf"/>
</dbReference>
<dbReference type="PROSITE" id="PS00061">
    <property type="entry name" value="ADH_SHORT"/>
    <property type="match status" value="1"/>
</dbReference>
<evidence type="ECO:0000259" key="3">
    <source>
        <dbReference type="SMART" id="SM00822"/>
    </source>
</evidence>
<dbReference type="PRINTS" id="PR00081">
    <property type="entry name" value="GDHRDH"/>
</dbReference>
<dbReference type="SUPFAM" id="SSF51735">
    <property type="entry name" value="NAD(P)-binding Rossmann-fold domains"/>
    <property type="match status" value="1"/>
</dbReference>
<feature type="domain" description="Ketoreductase" evidence="3">
    <location>
        <begin position="7"/>
        <end position="192"/>
    </location>
</feature>
<evidence type="ECO:0000313" key="4">
    <source>
        <dbReference type="EMBL" id="NVE94341.1"/>
    </source>
</evidence>
<organism evidence="4 5">
    <name type="scientific">Altererythrobacter lutimaris</name>
    <dbReference type="NCBI Taxonomy" id="2743979"/>
    <lineage>
        <taxon>Bacteria</taxon>
        <taxon>Pseudomonadati</taxon>
        <taxon>Pseudomonadota</taxon>
        <taxon>Alphaproteobacteria</taxon>
        <taxon>Sphingomonadales</taxon>
        <taxon>Erythrobacteraceae</taxon>
        <taxon>Altererythrobacter</taxon>
    </lineage>
</organism>
<dbReference type="RefSeq" id="WP_176272624.1">
    <property type="nucleotide sequence ID" value="NZ_JABWTA010000001.1"/>
</dbReference>
<accession>A0A850HBG3</accession>
<dbReference type="GO" id="GO:0006633">
    <property type="term" value="P:fatty acid biosynthetic process"/>
    <property type="evidence" value="ECO:0007669"/>
    <property type="project" value="TreeGrafter"/>
</dbReference>
<comment type="caution">
    <text evidence="4">The sequence shown here is derived from an EMBL/GenBank/DDBJ whole genome shotgun (WGS) entry which is preliminary data.</text>
</comment>
<keyword evidence="5" id="KW-1185">Reference proteome</keyword>
<sequence length="252" mass="26381">MFDLTGHVSIVTGGNGGLGLAYCRGLVKAGAKIAIWGRNEQKNTAAVEELRGMGGEVEAFVCDVTEEAAVADAFAKTIERFGRVDSCFANAGGGGFRGLSSQVGRQAWLDTIDLNLMSVVQTWAPVSDYMMANKIPGRLIVTSSVAANVGTGGSAGYSTTKAAVNGLTQALAMELGHAGIRVNSILPGFIETEMSLSASQKFQDAARRRTAIGRIGELEDMEGIAVFLASRESDFMTGQTVILDGGFSVFPL</sequence>
<dbReference type="InterPro" id="IPR002347">
    <property type="entry name" value="SDR_fam"/>
</dbReference>
<evidence type="ECO:0000256" key="2">
    <source>
        <dbReference type="ARBA" id="ARBA00023002"/>
    </source>
</evidence>
<dbReference type="EMBL" id="JABWTA010000001">
    <property type="protein sequence ID" value="NVE94341.1"/>
    <property type="molecule type" value="Genomic_DNA"/>
</dbReference>
<dbReference type="Gene3D" id="3.40.50.720">
    <property type="entry name" value="NAD(P)-binding Rossmann-like Domain"/>
    <property type="match status" value="1"/>
</dbReference>
<reference evidence="4 5" key="1">
    <citation type="submission" date="2020-06" db="EMBL/GenBank/DDBJ databases">
        <title>Altererythrobacter lutimaris sp. nov., a marine bacterium isolated from a tidal flat.</title>
        <authorList>
            <person name="Kim D."/>
            <person name="Yoo Y."/>
            <person name="Kim J.-J."/>
        </authorList>
    </citation>
    <scope>NUCLEOTIDE SEQUENCE [LARGE SCALE GENOMIC DNA]</scope>
    <source>
        <strain evidence="4 5">JGD-16</strain>
    </source>
</reference>
<proteinExistence type="inferred from homology"/>
<dbReference type="AlphaFoldDB" id="A0A850HBG3"/>
<dbReference type="InterPro" id="IPR020904">
    <property type="entry name" value="Sc_DH/Rdtase_CS"/>
</dbReference>
<name>A0A850HBG3_9SPHN</name>
<dbReference type="Pfam" id="PF13561">
    <property type="entry name" value="adh_short_C2"/>
    <property type="match status" value="1"/>
</dbReference>
<dbReference type="PANTHER" id="PTHR42760">
    <property type="entry name" value="SHORT-CHAIN DEHYDROGENASES/REDUCTASES FAMILY MEMBER"/>
    <property type="match status" value="1"/>
</dbReference>
<dbReference type="PANTHER" id="PTHR42760:SF133">
    <property type="entry name" value="3-OXOACYL-[ACYL-CARRIER-PROTEIN] REDUCTASE"/>
    <property type="match status" value="1"/>
</dbReference>
<comment type="similarity">
    <text evidence="1">Belongs to the short-chain dehydrogenases/reductases (SDR) family.</text>
</comment>
<evidence type="ECO:0000256" key="1">
    <source>
        <dbReference type="ARBA" id="ARBA00006484"/>
    </source>
</evidence>
<dbReference type="Proteomes" id="UP000546031">
    <property type="component" value="Unassembled WGS sequence"/>
</dbReference>
<protein>
    <submittedName>
        <fullName evidence="4">SDR family oxidoreductase</fullName>
    </submittedName>
</protein>
<dbReference type="GO" id="GO:0016616">
    <property type="term" value="F:oxidoreductase activity, acting on the CH-OH group of donors, NAD or NADP as acceptor"/>
    <property type="evidence" value="ECO:0007669"/>
    <property type="project" value="TreeGrafter"/>
</dbReference>
<dbReference type="GO" id="GO:0048038">
    <property type="term" value="F:quinone binding"/>
    <property type="evidence" value="ECO:0007669"/>
    <property type="project" value="TreeGrafter"/>
</dbReference>
<evidence type="ECO:0000313" key="5">
    <source>
        <dbReference type="Proteomes" id="UP000546031"/>
    </source>
</evidence>
<dbReference type="SMART" id="SM00822">
    <property type="entry name" value="PKS_KR"/>
    <property type="match status" value="1"/>
</dbReference>
<keyword evidence="2" id="KW-0560">Oxidoreductase</keyword>
<dbReference type="FunFam" id="3.40.50.720:FF:000084">
    <property type="entry name" value="Short-chain dehydrogenase reductase"/>
    <property type="match status" value="1"/>
</dbReference>
<dbReference type="PRINTS" id="PR00080">
    <property type="entry name" value="SDRFAMILY"/>
</dbReference>
<dbReference type="InterPro" id="IPR057326">
    <property type="entry name" value="KR_dom"/>
</dbReference>
<gene>
    <name evidence="4" type="ORF">HUO12_05445</name>
</gene>